<accession>A0A9D1FNZ4</accession>
<name>A0A9D1FNZ4_9FIRM</name>
<feature type="transmembrane region" description="Helical" evidence="1">
    <location>
        <begin position="12"/>
        <end position="32"/>
    </location>
</feature>
<evidence type="ECO:0000313" key="3">
    <source>
        <dbReference type="EMBL" id="HIS77336.1"/>
    </source>
</evidence>
<protein>
    <submittedName>
        <fullName evidence="3">PH domain-containing protein</fullName>
    </submittedName>
</protein>
<dbReference type="EMBL" id="DVJP01000073">
    <property type="protein sequence ID" value="HIS77336.1"/>
    <property type="molecule type" value="Genomic_DNA"/>
</dbReference>
<reference evidence="3" key="2">
    <citation type="journal article" date="2021" name="PeerJ">
        <title>Extensive microbial diversity within the chicken gut microbiome revealed by metagenomics and culture.</title>
        <authorList>
            <person name="Gilroy R."/>
            <person name="Ravi A."/>
            <person name="Getino M."/>
            <person name="Pursley I."/>
            <person name="Horton D.L."/>
            <person name="Alikhan N.F."/>
            <person name="Baker D."/>
            <person name="Gharbi K."/>
            <person name="Hall N."/>
            <person name="Watson M."/>
            <person name="Adriaenssens E.M."/>
            <person name="Foster-Nyarko E."/>
            <person name="Jarju S."/>
            <person name="Secka A."/>
            <person name="Antonio M."/>
            <person name="Oren A."/>
            <person name="Chaudhuri R.R."/>
            <person name="La Ragione R."/>
            <person name="Hildebrand F."/>
            <person name="Pallen M.J."/>
        </authorList>
    </citation>
    <scope>NUCLEOTIDE SEQUENCE</scope>
    <source>
        <strain evidence="3">CHK199-13235</strain>
    </source>
</reference>
<sequence length="158" mass="18010">MEGQISWKALVVWEAAALLAAALLAWGVDFLLPSRSFFWYLLLWLDGLALVLAAFLYLPLRYENCRYRTGEDYVEYQCGFIFLTRNRVMRRAVLYVTVVRSPFSLLFRTRTLVVRSMGGSMVIPFLPIQDAEALLKDITPRCPAVGPRLFSEKGAGHE</sequence>
<dbReference type="Pfam" id="PF03703">
    <property type="entry name" value="bPH_2"/>
    <property type="match status" value="1"/>
</dbReference>
<evidence type="ECO:0000313" key="4">
    <source>
        <dbReference type="Proteomes" id="UP000824002"/>
    </source>
</evidence>
<reference evidence="3" key="1">
    <citation type="submission" date="2020-10" db="EMBL/GenBank/DDBJ databases">
        <authorList>
            <person name="Gilroy R."/>
        </authorList>
    </citation>
    <scope>NUCLEOTIDE SEQUENCE</scope>
    <source>
        <strain evidence="3">CHK199-13235</strain>
    </source>
</reference>
<proteinExistence type="predicted"/>
<keyword evidence="1" id="KW-0472">Membrane</keyword>
<evidence type="ECO:0000259" key="2">
    <source>
        <dbReference type="Pfam" id="PF03703"/>
    </source>
</evidence>
<dbReference type="AlphaFoldDB" id="A0A9D1FNZ4"/>
<dbReference type="Proteomes" id="UP000824002">
    <property type="component" value="Unassembled WGS sequence"/>
</dbReference>
<comment type="caution">
    <text evidence="3">The sequence shown here is derived from an EMBL/GenBank/DDBJ whole genome shotgun (WGS) entry which is preliminary data.</text>
</comment>
<organism evidence="3 4">
    <name type="scientific">Candidatus Merdivicinus excrementipullorum</name>
    <dbReference type="NCBI Taxonomy" id="2840867"/>
    <lineage>
        <taxon>Bacteria</taxon>
        <taxon>Bacillati</taxon>
        <taxon>Bacillota</taxon>
        <taxon>Clostridia</taxon>
        <taxon>Eubacteriales</taxon>
        <taxon>Oscillospiraceae</taxon>
        <taxon>Oscillospiraceae incertae sedis</taxon>
        <taxon>Candidatus Merdivicinus</taxon>
    </lineage>
</organism>
<feature type="domain" description="YdbS-like PH" evidence="2">
    <location>
        <begin position="62"/>
        <end position="136"/>
    </location>
</feature>
<evidence type="ECO:0000256" key="1">
    <source>
        <dbReference type="SAM" id="Phobius"/>
    </source>
</evidence>
<feature type="transmembrane region" description="Helical" evidence="1">
    <location>
        <begin position="38"/>
        <end position="58"/>
    </location>
</feature>
<keyword evidence="1" id="KW-0812">Transmembrane</keyword>
<keyword evidence="1" id="KW-1133">Transmembrane helix</keyword>
<dbReference type="InterPro" id="IPR005182">
    <property type="entry name" value="YdbS-like_PH"/>
</dbReference>
<gene>
    <name evidence="3" type="ORF">IAB51_11120</name>
</gene>